<dbReference type="Proteomes" id="UP000176558">
    <property type="component" value="Unassembled WGS sequence"/>
</dbReference>
<dbReference type="GO" id="GO:0005524">
    <property type="term" value="F:ATP binding"/>
    <property type="evidence" value="ECO:0007669"/>
    <property type="project" value="UniProtKB-UniRule"/>
</dbReference>
<dbReference type="AlphaFoldDB" id="A0A1G2UT91"/>
<keyword evidence="6" id="KW-0170">Cobalt</keyword>
<protein>
    <submittedName>
        <fullName evidence="9">Ribonucleoside-triphosphate reductase</fullName>
    </submittedName>
</protein>
<accession>A0A1G2UT91</accession>
<dbReference type="PROSITE" id="PS51161">
    <property type="entry name" value="ATP_CONE"/>
    <property type="match status" value="1"/>
</dbReference>
<keyword evidence="4 7" id="KW-0067">ATP-binding</keyword>
<comment type="cofactor">
    <cofactor evidence="1">
        <name>adenosylcob(III)alamin</name>
        <dbReference type="ChEBI" id="CHEBI:18408"/>
    </cofactor>
</comment>
<keyword evidence="2" id="KW-0846">Cobalamin</keyword>
<dbReference type="InterPro" id="IPR050862">
    <property type="entry name" value="RdRp_reductase_class-2"/>
</dbReference>
<dbReference type="EMBL" id="MHWT01000014">
    <property type="protein sequence ID" value="OHB12611.1"/>
    <property type="molecule type" value="Genomic_DNA"/>
</dbReference>
<evidence type="ECO:0000256" key="1">
    <source>
        <dbReference type="ARBA" id="ARBA00001922"/>
    </source>
</evidence>
<dbReference type="PANTHER" id="PTHR43371:SF1">
    <property type="entry name" value="RIBONUCLEOSIDE-DIPHOSPHATE REDUCTASE"/>
    <property type="match status" value="1"/>
</dbReference>
<dbReference type="Pfam" id="PF03477">
    <property type="entry name" value="ATP-cone"/>
    <property type="match status" value="1"/>
</dbReference>
<evidence type="ECO:0000256" key="3">
    <source>
        <dbReference type="ARBA" id="ARBA00022741"/>
    </source>
</evidence>
<comment type="caution">
    <text evidence="9">The sequence shown here is derived from an EMBL/GenBank/DDBJ whole genome shotgun (WGS) entry which is preliminary data.</text>
</comment>
<dbReference type="SUPFAM" id="SSF51998">
    <property type="entry name" value="PFL-like glycyl radical enzymes"/>
    <property type="match status" value="1"/>
</dbReference>
<dbReference type="GO" id="GO:0004748">
    <property type="term" value="F:ribonucleoside-diphosphate reductase activity, thioredoxin disulfide as acceptor"/>
    <property type="evidence" value="ECO:0007669"/>
    <property type="project" value="TreeGrafter"/>
</dbReference>
<keyword evidence="5" id="KW-0560">Oxidoreductase</keyword>
<dbReference type="PANTHER" id="PTHR43371">
    <property type="entry name" value="VITAMIN B12-DEPENDENT RIBONUCLEOTIDE REDUCTASE"/>
    <property type="match status" value="1"/>
</dbReference>
<evidence type="ECO:0000256" key="2">
    <source>
        <dbReference type="ARBA" id="ARBA00022628"/>
    </source>
</evidence>
<dbReference type="GO" id="GO:0031419">
    <property type="term" value="F:cobalamin binding"/>
    <property type="evidence" value="ECO:0007669"/>
    <property type="project" value="UniProtKB-KW"/>
</dbReference>
<dbReference type="Gene3D" id="3.20.70.20">
    <property type="match status" value="2"/>
</dbReference>
<evidence type="ECO:0000313" key="9">
    <source>
        <dbReference type="EMBL" id="OHB12611.1"/>
    </source>
</evidence>
<keyword evidence="3 7" id="KW-0547">Nucleotide-binding</keyword>
<feature type="domain" description="ATP-cone" evidence="8">
    <location>
        <begin position="3"/>
        <end position="98"/>
    </location>
</feature>
<name>A0A1G2UT91_9BACT</name>
<evidence type="ECO:0000313" key="10">
    <source>
        <dbReference type="Proteomes" id="UP000176558"/>
    </source>
</evidence>
<evidence type="ECO:0000256" key="7">
    <source>
        <dbReference type="PROSITE-ProRule" id="PRU00492"/>
    </source>
</evidence>
<organism evidence="9 10">
    <name type="scientific">Candidatus Zambryskibacteria bacterium RIFCSPLOWO2_12_FULL_39_23</name>
    <dbReference type="NCBI Taxonomy" id="1802776"/>
    <lineage>
        <taxon>Bacteria</taxon>
        <taxon>Candidatus Zambryskiibacteriota</taxon>
    </lineage>
</organism>
<reference evidence="9 10" key="1">
    <citation type="journal article" date="2016" name="Nat. Commun.">
        <title>Thousands of microbial genomes shed light on interconnected biogeochemical processes in an aquifer system.</title>
        <authorList>
            <person name="Anantharaman K."/>
            <person name="Brown C.T."/>
            <person name="Hug L.A."/>
            <person name="Sharon I."/>
            <person name="Castelle C.J."/>
            <person name="Probst A.J."/>
            <person name="Thomas B.C."/>
            <person name="Singh A."/>
            <person name="Wilkins M.J."/>
            <person name="Karaoz U."/>
            <person name="Brodie E.L."/>
            <person name="Williams K.H."/>
            <person name="Hubbard S.S."/>
            <person name="Banfield J.F."/>
        </authorList>
    </citation>
    <scope>NUCLEOTIDE SEQUENCE [LARGE SCALE GENOMIC DNA]</scope>
</reference>
<evidence type="ECO:0000256" key="6">
    <source>
        <dbReference type="ARBA" id="ARBA00023285"/>
    </source>
</evidence>
<dbReference type="InterPro" id="IPR005144">
    <property type="entry name" value="ATP-cone_dom"/>
</dbReference>
<evidence type="ECO:0000259" key="8">
    <source>
        <dbReference type="PROSITE" id="PS51161"/>
    </source>
</evidence>
<sequence>MIKSIQKRTGEITLFDIKKIINAIWKAMRAANEGSEYEASLIANKVLADLIRISKKYSTFVPTVEGIQDSVEKELILSEYVNTSKAYILYRAERTRVRQQNEMIPKEVKIKIAESSKYFKTPYQEFIFYQFYSRWRNELGRRETWIEAIDRFMDYMKENMGTKLTSTEYAEIKVAILNQEVCPSMRLLWSSGRAARQTNVCAYNCAYVAPISWRDLSEIMYVSMCGAGCGFSVEPENVGKFPQIQKQTGKFAPKIKIPDSKVGWCESFVSACQAWEKGLDVEIDYSLIRPVGSKLQTMGGRASGPAPLQDLLQFTKRKILAKQGRRLSTLDLHDIICQIGLIVDAGGTRRSALISLSAFDDTEMRDAKKGAFWQTEGQRSMANNSAVYENKPTAEEFLQEWTALVTSHAGERGIFNRAGLETQVPKRRWEYLRKAKQPGMNPCGEIYLQSKQFCNLTSIVVRPHDTMETLKSKMRLATLLGTYQATLTNFEYLSKEWKKNCQKEQLLGVSITGYYDNKIVRDDRNLQILRAEAIKTNKKYAKRFGSKESTAITCVKPHGNSGQLLGVGSGMHTWYSHYFIRRVRISVNDPLLKLAQDQGVTVKPEVGYSTASASKMVLEFPCKAPEGAMVNKDVTALELLHEWKRLKVNFTEHNPSSTIYVGDDEWIAVADFVYKNWDIIGGLSFLPRNDHIYQLAPYEEITKEEYEKRTKALNHIDFSKLLLYEKSDETNGAKELACIGGVCEVDFVAIDAQVKA</sequence>
<gene>
    <name evidence="9" type="ORF">A3G99_01745</name>
</gene>
<evidence type="ECO:0000256" key="4">
    <source>
        <dbReference type="ARBA" id="ARBA00022840"/>
    </source>
</evidence>
<evidence type="ECO:0000256" key="5">
    <source>
        <dbReference type="ARBA" id="ARBA00023002"/>
    </source>
</evidence>
<proteinExistence type="predicted"/>